<organism evidence="2 3">
    <name type="scientific">Ceratodon purpureus</name>
    <name type="common">Fire moss</name>
    <name type="synonym">Dicranum purpureum</name>
    <dbReference type="NCBI Taxonomy" id="3225"/>
    <lineage>
        <taxon>Eukaryota</taxon>
        <taxon>Viridiplantae</taxon>
        <taxon>Streptophyta</taxon>
        <taxon>Embryophyta</taxon>
        <taxon>Bryophyta</taxon>
        <taxon>Bryophytina</taxon>
        <taxon>Bryopsida</taxon>
        <taxon>Dicranidae</taxon>
        <taxon>Pseudoditrichales</taxon>
        <taxon>Ditrichaceae</taxon>
        <taxon>Ceratodon</taxon>
    </lineage>
</organism>
<dbReference type="EMBL" id="CM026432">
    <property type="protein sequence ID" value="KAG0556542.1"/>
    <property type="molecule type" value="Genomic_DNA"/>
</dbReference>
<protein>
    <recommendedName>
        <fullName evidence="1">Tetratricopeptide repeat protein 5 OB fold domain-containing protein</fullName>
    </recommendedName>
</protein>
<proteinExistence type="predicted"/>
<comment type="caution">
    <text evidence="2">The sequence shown here is derived from an EMBL/GenBank/DDBJ whole genome shotgun (WGS) entry which is preliminary data.</text>
</comment>
<dbReference type="PANTHER" id="PTHR26312:SF194">
    <property type="entry name" value="OS01G0506200 PROTEIN"/>
    <property type="match status" value="1"/>
</dbReference>
<feature type="domain" description="Tetratricopeptide repeat protein 5 OB fold" evidence="1">
    <location>
        <begin position="316"/>
        <end position="423"/>
    </location>
</feature>
<dbReference type="Gene3D" id="1.25.40.10">
    <property type="entry name" value="Tetratricopeptide repeat domain"/>
    <property type="match status" value="1"/>
</dbReference>
<dbReference type="PANTHER" id="PTHR26312">
    <property type="entry name" value="TETRATRICOPEPTIDE REPEAT PROTEIN 5"/>
    <property type="match status" value="1"/>
</dbReference>
<gene>
    <name evidence="2" type="ORF">KC19_11G061200</name>
</gene>
<reference evidence="2 3" key="1">
    <citation type="submission" date="2020-06" db="EMBL/GenBank/DDBJ databases">
        <title>WGS assembly of Ceratodon purpureus strain R40.</title>
        <authorList>
            <person name="Carey S.B."/>
            <person name="Jenkins J."/>
            <person name="Shu S."/>
            <person name="Lovell J.T."/>
            <person name="Sreedasyam A."/>
            <person name="Maumus F."/>
            <person name="Tiley G.P."/>
            <person name="Fernandez-Pozo N."/>
            <person name="Barry K."/>
            <person name="Chen C."/>
            <person name="Wang M."/>
            <person name="Lipzen A."/>
            <person name="Daum C."/>
            <person name="Saski C.A."/>
            <person name="Payton A.C."/>
            <person name="Mcbreen J.C."/>
            <person name="Conrad R.E."/>
            <person name="Kollar L.M."/>
            <person name="Olsson S."/>
            <person name="Huttunen S."/>
            <person name="Landis J.B."/>
            <person name="Wickett N.J."/>
            <person name="Johnson M.G."/>
            <person name="Rensing S.A."/>
            <person name="Grimwood J."/>
            <person name="Schmutz J."/>
            <person name="Mcdaniel S.F."/>
        </authorList>
    </citation>
    <scope>NUCLEOTIDE SEQUENCE [LARGE SCALE GENOMIC DNA]</scope>
    <source>
        <strain evidence="2 3">R40</strain>
    </source>
</reference>
<keyword evidence="3" id="KW-1185">Reference proteome</keyword>
<dbReference type="Pfam" id="PF13181">
    <property type="entry name" value="TPR_8"/>
    <property type="match status" value="1"/>
</dbReference>
<sequence length="434" mass="48481">MGGGDKADQVLDSKFQGLECHDPMEAVLANIHSLYTVRDTFFPLDPSIKKARLDNLMRDVLLVLDDISSDCRKQPQRRAQWEYLRGKVLDVGPDYCKEAEEHLSKSVKLDPSMVDAWCCLGNCFWKKGDLAQAKNCFNIALSKGLNKKALQQLSMLERRIGKGTADEAETVEESIRHAKQAVSLDIKDGQSWYTLGNAYLTSFFVSGAWDRSKLHQSLKAYQNAEKDDMASANPDLHFNSATVHQYLEDYERALRGFEAASVRDPGLHADHEVNKLINLLSKLEDLVANKGRLKPRRLSSILSSLPIHASVGAHRQALLGDLKEGFNKGMALQAKTLQAVPHDNSVPLFYLVSDREANCFALSVYALRDGAIKEGTTITLLEPFFGEVNVTWQDKVYRYKAVRVDLPQQLLLNGRPPLVQDAVCSTLQAENIPP</sequence>
<accession>A0A8T0GH92</accession>
<dbReference type="SMART" id="SM00028">
    <property type="entry name" value="TPR"/>
    <property type="match status" value="2"/>
</dbReference>
<dbReference type="InterPro" id="IPR032076">
    <property type="entry name" value="TTC5_OB"/>
</dbReference>
<dbReference type="AlphaFoldDB" id="A0A8T0GH92"/>
<evidence type="ECO:0000313" key="2">
    <source>
        <dbReference type="EMBL" id="KAG0556542.1"/>
    </source>
</evidence>
<dbReference type="InterPro" id="IPR019734">
    <property type="entry name" value="TPR_rpt"/>
</dbReference>
<evidence type="ECO:0000313" key="3">
    <source>
        <dbReference type="Proteomes" id="UP000822688"/>
    </source>
</evidence>
<name>A0A8T0GH92_CERPU</name>
<dbReference type="InterPro" id="IPR011990">
    <property type="entry name" value="TPR-like_helical_dom_sf"/>
</dbReference>
<dbReference type="SUPFAM" id="SSF48452">
    <property type="entry name" value="TPR-like"/>
    <property type="match status" value="1"/>
</dbReference>
<dbReference type="OrthoDB" id="423589at2759"/>
<dbReference type="InterPro" id="IPR038645">
    <property type="entry name" value="TTC5_OB_sf"/>
</dbReference>
<dbReference type="Pfam" id="PF16669">
    <property type="entry name" value="TTC5_OB"/>
    <property type="match status" value="1"/>
</dbReference>
<dbReference type="Gene3D" id="2.40.50.550">
    <property type="match status" value="1"/>
</dbReference>
<dbReference type="Proteomes" id="UP000822688">
    <property type="component" value="Chromosome 11"/>
</dbReference>
<evidence type="ECO:0000259" key="1">
    <source>
        <dbReference type="Pfam" id="PF16669"/>
    </source>
</evidence>